<evidence type="ECO:0000313" key="4">
    <source>
        <dbReference type="Proteomes" id="UP000018201"/>
    </source>
</evidence>
<evidence type="ECO:0000256" key="2">
    <source>
        <dbReference type="SAM" id="Phobius"/>
    </source>
</evidence>
<feature type="compositionally biased region" description="Polar residues" evidence="1">
    <location>
        <begin position="492"/>
        <end position="503"/>
    </location>
</feature>
<name>U6GQA7_9EIME</name>
<feature type="compositionally biased region" description="Polar residues" evidence="1">
    <location>
        <begin position="547"/>
        <end position="560"/>
    </location>
</feature>
<keyword evidence="2" id="KW-0472">Membrane</keyword>
<dbReference type="VEuPathDB" id="ToxoDB:EPH_0037790"/>
<accession>U6GQA7</accession>
<gene>
    <name evidence="3" type="ORF">EPH_0037790</name>
</gene>
<feature type="region of interest" description="Disordered" evidence="1">
    <location>
        <begin position="547"/>
        <end position="597"/>
    </location>
</feature>
<feature type="compositionally biased region" description="Polar residues" evidence="1">
    <location>
        <begin position="573"/>
        <end position="589"/>
    </location>
</feature>
<keyword evidence="2" id="KW-0812">Transmembrane</keyword>
<dbReference type="EMBL" id="HG692143">
    <property type="protein sequence ID" value="CDI81752.1"/>
    <property type="molecule type" value="Genomic_DNA"/>
</dbReference>
<evidence type="ECO:0000313" key="3">
    <source>
        <dbReference type="EMBL" id="CDI81752.1"/>
    </source>
</evidence>
<keyword evidence="4" id="KW-1185">Reference proteome</keyword>
<feature type="transmembrane region" description="Helical" evidence="2">
    <location>
        <begin position="351"/>
        <end position="372"/>
    </location>
</feature>
<proteinExistence type="predicted"/>
<feature type="region of interest" description="Disordered" evidence="1">
    <location>
        <begin position="490"/>
        <end position="509"/>
    </location>
</feature>
<protein>
    <submittedName>
        <fullName evidence="3">GTP-binding protein TypA, related, related</fullName>
    </submittedName>
</protein>
<feature type="transmembrane region" description="Helical" evidence="2">
    <location>
        <begin position="200"/>
        <end position="222"/>
    </location>
</feature>
<feature type="transmembrane region" description="Helical" evidence="2">
    <location>
        <begin position="169"/>
        <end position="188"/>
    </location>
</feature>
<organism evidence="3 4">
    <name type="scientific">Eimeria praecox</name>
    <dbReference type="NCBI Taxonomy" id="51316"/>
    <lineage>
        <taxon>Eukaryota</taxon>
        <taxon>Sar</taxon>
        <taxon>Alveolata</taxon>
        <taxon>Apicomplexa</taxon>
        <taxon>Conoidasida</taxon>
        <taxon>Coccidia</taxon>
        <taxon>Eucoccidiorida</taxon>
        <taxon>Eimeriorina</taxon>
        <taxon>Eimeriidae</taxon>
        <taxon>Eimeria</taxon>
    </lineage>
</organism>
<dbReference type="Proteomes" id="UP000018201">
    <property type="component" value="Unassembled WGS sequence"/>
</dbReference>
<keyword evidence="2" id="KW-1133">Transmembrane helix</keyword>
<reference evidence="3" key="1">
    <citation type="submission" date="2013-10" db="EMBL/GenBank/DDBJ databases">
        <title>Genomic analysis of the causative agents of coccidiosis in chickens.</title>
        <authorList>
            <person name="Reid A.J."/>
            <person name="Blake D."/>
            <person name="Billington K."/>
            <person name="Browne H."/>
            <person name="Dunn M."/>
            <person name="Hung S."/>
            <person name="Kawahara F."/>
            <person name="Miranda-Saavedra D."/>
            <person name="Mourier T."/>
            <person name="Nagra H."/>
            <person name="Otto T.D."/>
            <person name="Rawlings N."/>
            <person name="Sanchez A."/>
            <person name="Sanders M."/>
            <person name="Subramaniam C."/>
            <person name="Tay Y."/>
            <person name="Dear P."/>
            <person name="Doerig C."/>
            <person name="Gruber A."/>
            <person name="Parkinson J."/>
            <person name="Shirley M."/>
            <person name="Wan K.L."/>
            <person name="Berriman M."/>
            <person name="Tomley F."/>
            <person name="Pain A."/>
        </authorList>
    </citation>
    <scope>NUCLEOTIDE SEQUENCE [LARGE SCALE GENOMIC DNA]</scope>
    <source>
        <strain evidence="3">Houghton</strain>
    </source>
</reference>
<sequence length="676" mass="74985">MRGSKGFRVPTSPCNASSHGLERCSPLASSIQTAGREHLVNLLKAAGEQVYQLRDFALLLDGFPADAVDEEEIARFFCSAVLPNQPPESVVKVVIGFDARHYEEHVKLHESLKERLDILKTGISLIKLVEDWIMSVNGSAIQEALNNPTIWSCLFACTVIAELEMPVAFMVRLTITYTINTGLTYIIVLQDPRWWYVRGGLIECVAMQLFSFLLSEIALSLLQWPWLMRVMRRDCLLPMFKKPISQADFNRLQEGPDFCTPTKYAAMMQGFCSLSLYVIIAPFLSLQAICTWVLLYWIYKGALLRLAKRPNPEMTAVVNQAILVLRASVLLLAAGSFLLRPTTTGSAVQTLHICGFSAGVVALFSVLLPRWLQLKLTYLCATGASPATWQTVHYYKLQHVFFVHYHTSNPVYASWGPERNPAILQEPGVNSCSPAATAKAFAARGAAKRARRRMAAFKTGTFETSSACRIPKADGVNPSTIASDFIDHSEATEGSSNNSSDTEGPSADELVPNAATMRRLRATLVEGRAAPEFQRLFIESQAKGKSKFQSKASTSTSQPTAKYPLGREKNSRSQESLSSGDTVLQNATTEYDDPGESESPSTFFSWLRSLVLKHLYFHNTTVTNDLIIQKEVATSLTKTHVFSFKFRVTLLKKAPKPGRVSPLHVKSIKNIFTHQL</sequence>
<dbReference type="OrthoDB" id="347573at2759"/>
<evidence type="ECO:0000256" key="1">
    <source>
        <dbReference type="SAM" id="MobiDB-lite"/>
    </source>
</evidence>
<feature type="transmembrane region" description="Helical" evidence="2">
    <location>
        <begin position="318"/>
        <end position="339"/>
    </location>
</feature>
<dbReference type="AlphaFoldDB" id="U6GQA7"/>
<reference evidence="3" key="2">
    <citation type="submission" date="2013-10" db="EMBL/GenBank/DDBJ databases">
        <authorList>
            <person name="Aslett M."/>
        </authorList>
    </citation>
    <scope>NUCLEOTIDE SEQUENCE [LARGE SCALE GENOMIC DNA]</scope>
    <source>
        <strain evidence="3">Houghton</strain>
    </source>
</reference>
<feature type="transmembrane region" description="Helical" evidence="2">
    <location>
        <begin position="274"/>
        <end position="298"/>
    </location>
</feature>